<keyword evidence="1" id="KW-0812">Transmembrane</keyword>
<organism evidence="2 3">
    <name type="scientific">Vreelandella neptunia</name>
    <dbReference type="NCBI Taxonomy" id="115551"/>
    <lineage>
        <taxon>Bacteria</taxon>
        <taxon>Pseudomonadati</taxon>
        <taxon>Pseudomonadota</taxon>
        <taxon>Gammaproteobacteria</taxon>
        <taxon>Oceanospirillales</taxon>
        <taxon>Halomonadaceae</taxon>
        <taxon>Vreelandella</taxon>
    </lineage>
</organism>
<keyword evidence="1" id="KW-1133">Transmembrane helix</keyword>
<dbReference type="InterPro" id="IPR010331">
    <property type="entry name" value="ExoD"/>
</dbReference>
<dbReference type="PANTHER" id="PTHR41795:SF1">
    <property type="entry name" value="EXOPOLYSACCHARIDE SYNTHESIS PROTEIN"/>
    <property type="match status" value="1"/>
</dbReference>
<keyword evidence="3" id="KW-1185">Reference proteome</keyword>
<proteinExistence type="predicted"/>
<feature type="transmembrane region" description="Helical" evidence="1">
    <location>
        <begin position="177"/>
        <end position="206"/>
    </location>
</feature>
<sequence length="209" mass="22644">MNTLSSGLPLGKGAPAKKLSDVLRELDQGTRKRISLGDLITALGDRSFVPLMILFALPNVFFFVPGSSVITGLPLIFIASQLVLGRPAVWLPKVLNERSIEHDAFTRVVTHAVPWIEWVERMARPRYWPFSRVVAERIVGLTSLVMAIFMFLPIPFANSLPAVSVITLALGLGEHDGLWLAGGVVASLASTAIVVAIFAAGTFAIFSFF</sequence>
<dbReference type="PIRSF" id="PIRSF033239">
    <property type="entry name" value="ExoD"/>
    <property type="match status" value="1"/>
</dbReference>
<evidence type="ECO:0000313" key="3">
    <source>
        <dbReference type="Proteomes" id="UP001320609"/>
    </source>
</evidence>
<dbReference type="EMBL" id="JAKVTW010000024">
    <property type="protein sequence ID" value="MCH4813791.1"/>
    <property type="molecule type" value="Genomic_DNA"/>
</dbReference>
<gene>
    <name evidence="2" type="ORF">MLE19_20925</name>
</gene>
<dbReference type="Proteomes" id="UP001320609">
    <property type="component" value="Unassembled WGS sequence"/>
</dbReference>
<evidence type="ECO:0000256" key="1">
    <source>
        <dbReference type="SAM" id="Phobius"/>
    </source>
</evidence>
<accession>A0ABS9SCE2</accession>
<comment type="caution">
    <text evidence="2">The sequence shown here is derived from an EMBL/GenBank/DDBJ whole genome shotgun (WGS) entry which is preliminary data.</text>
</comment>
<dbReference type="PANTHER" id="PTHR41795">
    <property type="entry name" value="EXOPOLYSACCHARIDE SYNTHESIS PROTEIN"/>
    <property type="match status" value="1"/>
</dbReference>
<dbReference type="Pfam" id="PF06055">
    <property type="entry name" value="ExoD"/>
    <property type="match status" value="1"/>
</dbReference>
<name>A0ABS9SCE2_9GAMM</name>
<evidence type="ECO:0000313" key="2">
    <source>
        <dbReference type="EMBL" id="MCH4813791.1"/>
    </source>
</evidence>
<reference evidence="2 3" key="1">
    <citation type="submission" date="2022-03" db="EMBL/GenBank/DDBJ databases">
        <title>Genomic signatures underlying metal tolerance in selected Arctic bacterial isolates.</title>
        <authorList>
            <person name="Thomas F.A."/>
            <person name="Venkatachalam S."/>
            <person name="Krishnan K.P."/>
        </authorList>
    </citation>
    <scope>NUCLEOTIDE SEQUENCE [LARGE SCALE GENOMIC DNA]</scope>
    <source>
        <strain evidence="2 3">HM116</strain>
    </source>
</reference>
<keyword evidence="1" id="KW-0472">Membrane</keyword>
<protein>
    <submittedName>
        <fullName evidence="2">Exopolysaccharide biosynthesis protein</fullName>
    </submittedName>
</protein>